<dbReference type="InterPro" id="IPR011992">
    <property type="entry name" value="EF-hand-dom_pair"/>
</dbReference>
<dbReference type="InterPro" id="IPR031692">
    <property type="entry name" value="EHD_N"/>
</dbReference>
<dbReference type="InterPro" id="IPR033379">
    <property type="entry name" value="Acid_Pase_AS"/>
</dbReference>
<accession>A0A8B8GY41</accession>
<keyword evidence="3" id="KW-1003">Cell membrane</keyword>
<dbReference type="OrthoDB" id="1716625at2759"/>
<feature type="domain" description="Dynamin-type G" evidence="14">
    <location>
        <begin position="447"/>
        <end position="678"/>
    </location>
</feature>
<dbReference type="PROSITE" id="PS50031">
    <property type="entry name" value="EH"/>
    <property type="match status" value="1"/>
</dbReference>
<keyword evidence="11" id="KW-0812">Transmembrane</keyword>
<dbReference type="SUPFAM" id="SSF53254">
    <property type="entry name" value="Phosphoglycerate mutase-like"/>
    <property type="match status" value="1"/>
</dbReference>
<evidence type="ECO:0000256" key="9">
    <source>
        <dbReference type="ARBA" id="ARBA00022840"/>
    </source>
</evidence>
<dbReference type="GO" id="GO:0005525">
    <property type="term" value="F:GTP binding"/>
    <property type="evidence" value="ECO:0007669"/>
    <property type="project" value="InterPro"/>
</dbReference>
<feature type="transmembrane region" description="Helical" evidence="11">
    <location>
        <begin position="21"/>
        <end position="41"/>
    </location>
</feature>
<dbReference type="CDD" id="cd07061">
    <property type="entry name" value="HP_HAP_like"/>
    <property type="match status" value="1"/>
</dbReference>
<dbReference type="InterPro" id="IPR000261">
    <property type="entry name" value="EH_dom"/>
</dbReference>
<evidence type="ECO:0000259" key="13">
    <source>
        <dbReference type="PROSITE" id="PS50222"/>
    </source>
</evidence>
<dbReference type="GO" id="GO:0016791">
    <property type="term" value="F:phosphatase activity"/>
    <property type="evidence" value="ECO:0007669"/>
    <property type="project" value="UniProtKB-ARBA"/>
</dbReference>
<gene>
    <name evidence="17" type="primary">LOC413012</name>
</gene>
<dbReference type="Pfam" id="PF00328">
    <property type="entry name" value="His_Phos_2"/>
    <property type="match status" value="1"/>
</dbReference>
<keyword evidence="4" id="KW-0597">Phosphoprotein</keyword>
<dbReference type="FunFam" id="3.40.50.300:FF:000147">
    <property type="entry name" value="EH domain-containing protein 1"/>
    <property type="match status" value="1"/>
</dbReference>
<dbReference type="CDD" id="cd09913">
    <property type="entry name" value="EHD"/>
    <property type="match status" value="1"/>
</dbReference>
<sequence>MNEENKQKSCNNSQRNNVNTHIMVSILSIGIGSVLFAYVAFASTIGTQTSIQQVIFVFRHGDRNPTETYPNDPYRNYEWQGGWGALTKDGMLRMYNIGQWIRTEYGSIIGNTYDSTLSLTQSSYADRCIMSAQVLLAGLYPPTNEEIFVSGLTWRPVPVHSTPRNLDKMIVVKAPCPRLEKALKEAYVNDSKSAEFPSSKYFQELSNYTGQNISTITDIEFLYNTLEIEERNGLKLPEWTIKYYNRQMREIAARSLSLFTSNTLQQRLRGGPLLKEILERMNSFNNNQDTRRAYFYSAHDITLVNLLRTMGFTDEYFKPEYGSTLIFQLHAGSNSTEDMELKLMYLNDTKTLIPRSMDIPKCGTPCLLKNLMKLWKNVLPDNWDNECLYSLLFKMFSWLTREESGKQDLFENVADGLKKIYKSKLLPLEQHYQFHDFHSPQLDDPDFDAKPMILLVGQYSTGKTTFIKYLLERDFPGIRIGPEPTTDRFIAVMYNEKEGVIPGNALVVDPNKQFRPLSKFGNAFLNRFQCSTVASPVLKGISIVDTPGILSGEKQRVDRGYDFTGVMEWFAERVDRIILLFDAHKLDISDEFRRLIEALRGHDDKIRIVLNKADMIDHQQLMRVYGALMWSLGKVLQTPEVARVYIGSFWDQPLRYDVNKRLFEDEEQDLFKDMQSLPKNAALRKLNDLIKRARLAKVHAYIISALRKDMPSVFGKDTKKKELIKNLGQIYDQIQREQQISPGDFPDLKKMQEFLAHHDFSKFNTLKPKLLEVVDNMLVKDIAQLMSMIPHEEIGTTSDLFVKGGAFEGVVDQVSPFGYKRGEGIDAGAGEPEWIVNKERYKYNAIFEKLGPCDGKITGAAAKSEMVKSKLPNNVLGRIWKLSDIDKDGFLDSDEFALAMHLINVKLEGYDLPAELPDHLIPPSKRNA</sequence>
<dbReference type="InterPro" id="IPR002048">
    <property type="entry name" value="EF_hand_dom"/>
</dbReference>
<keyword evidence="8" id="KW-0106">Calcium</keyword>
<keyword evidence="9" id="KW-0067">ATP-binding</keyword>
<keyword evidence="10 11" id="KW-0472">Membrane</keyword>
<dbReference type="Pfam" id="PF12763">
    <property type="entry name" value="EH"/>
    <property type="match status" value="1"/>
</dbReference>
<dbReference type="FunFam" id="1.10.238.10:FF:000038">
    <property type="entry name" value="EH domain-containing protein 3"/>
    <property type="match status" value="1"/>
</dbReference>
<dbReference type="CDD" id="cd00052">
    <property type="entry name" value="EH"/>
    <property type="match status" value="1"/>
</dbReference>
<dbReference type="GO" id="GO:0005509">
    <property type="term" value="F:calcium ion binding"/>
    <property type="evidence" value="ECO:0007669"/>
    <property type="project" value="InterPro"/>
</dbReference>
<dbReference type="Gene3D" id="1.10.268.20">
    <property type="match status" value="1"/>
</dbReference>
<dbReference type="InterPro" id="IPR030381">
    <property type="entry name" value="G_DYNAMIN_dom"/>
</dbReference>
<evidence type="ECO:0000256" key="3">
    <source>
        <dbReference type="ARBA" id="ARBA00022475"/>
    </source>
</evidence>
<dbReference type="Gene3D" id="3.40.50.300">
    <property type="entry name" value="P-loop containing nucleotide triphosphate hydrolases"/>
    <property type="match status" value="1"/>
</dbReference>
<evidence type="ECO:0000256" key="2">
    <source>
        <dbReference type="ARBA" id="ARBA00004413"/>
    </source>
</evidence>
<keyword evidence="11" id="KW-1133">Transmembrane helix</keyword>
<name>A0A7M7L949_APIME</name>
<keyword evidence="6" id="KW-0547">Nucleotide-binding</keyword>
<dbReference type="PROSITE" id="PS00018">
    <property type="entry name" value="EF_HAND_1"/>
    <property type="match status" value="1"/>
</dbReference>
<dbReference type="InterPro" id="IPR018247">
    <property type="entry name" value="EF_Hand_1_Ca_BS"/>
</dbReference>
<dbReference type="InterPro" id="IPR045063">
    <property type="entry name" value="Dynamin_N"/>
</dbReference>
<dbReference type="Gene3D" id="3.40.50.1240">
    <property type="entry name" value="Phosphoglycerate mutase-like"/>
    <property type="match status" value="1"/>
</dbReference>
<evidence type="ECO:0000259" key="12">
    <source>
        <dbReference type="PROSITE" id="PS50031"/>
    </source>
</evidence>
<dbReference type="Pfam" id="PF16880">
    <property type="entry name" value="EHD_N"/>
    <property type="match status" value="1"/>
</dbReference>
<dbReference type="Gene3D" id="1.10.238.10">
    <property type="entry name" value="EF-hand"/>
    <property type="match status" value="1"/>
</dbReference>
<evidence type="ECO:0000256" key="8">
    <source>
        <dbReference type="ARBA" id="ARBA00022837"/>
    </source>
</evidence>
<evidence type="ECO:0000259" key="14">
    <source>
        <dbReference type="PROSITE" id="PS51718"/>
    </source>
</evidence>
<feature type="domain" description="EF-hand" evidence="13">
    <location>
        <begin position="871"/>
        <end position="906"/>
    </location>
</feature>
<keyword evidence="7" id="KW-0967">Endosome</keyword>
<dbReference type="GO" id="GO:0005524">
    <property type="term" value="F:ATP binding"/>
    <property type="evidence" value="ECO:0007669"/>
    <property type="project" value="UniProtKB-KW"/>
</dbReference>
<proteinExistence type="predicted"/>
<evidence type="ECO:0000256" key="5">
    <source>
        <dbReference type="ARBA" id="ARBA00022723"/>
    </source>
</evidence>
<dbReference type="Pfam" id="PF00350">
    <property type="entry name" value="Dynamin_N"/>
    <property type="match status" value="1"/>
</dbReference>
<dbReference type="InterPro" id="IPR027417">
    <property type="entry name" value="P-loop_NTPase"/>
</dbReference>
<dbReference type="EnsemblMetazoa" id="XM_026440890">
    <property type="protein sequence ID" value="XP_026296675"/>
    <property type="gene ID" value="LOC413012"/>
</dbReference>
<dbReference type="Pfam" id="PF18150">
    <property type="entry name" value="DUF5600"/>
    <property type="match status" value="1"/>
</dbReference>
<evidence type="ECO:0000256" key="7">
    <source>
        <dbReference type="ARBA" id="ARBA00022753"/>
    </source>
</evidence>
<comment type="subcellular location">
    <subcellularLocation>
        <location evidence="2">Cell membrane</location>
        <topology evidence="2">Peripheral membrane protein</topology>
        <orientation evidence="2">Cytoplasmic side</orientation>
    </subcellularLocation>
    <subcellularLocation>
        <location evidence="1">Endosome membrane</location>
        <topology evidence="1">Peripheral membrane protein</topology>
        <orientation evidence="1">Cytoplasmic side</orientation>
    </subcellularLocation>
</comment>
<keyword evidence="16" id="KW-1185">Reference proteome</keyword>
<evidence type="ECO:0000313" key="16">
    <source>
        <dbReference type="Proteomes" id="UP000005203"/>
    </source>
</evidence>
<evidence type="ECO:0000313" key="17">
    <source>
        <dbReference type="RefSeq" id="XP_026296675.1"/>
    </source>
</evidence>
<evidence type="ECO:0000256" key="10">
    <source>
        <dbReference type="ARBA" id="ARBA00023136"/>
    </source>
</evidence>
<dbReference type="SUPFAM" id="SSF52540">
    <property type="entry name" value="P-loop containing nucleoside triphosphate hydrolases"/>
    <property type="match status" value="1"/>
</dbReference>
<reference evidence="15" key="1">
    <citation type="submission" date="2021-01" db="UniProtKB">
        <authorList>
            <consortium name="EnsemblMetazoa"/>
        </authorList>
    </citation>
    <scope>IDENTIFICATION</scope>
    <source>
        <strain evidence="15">DH4</strain>
    </source>
</reference>
<dbReference type="PROSITE" id="PS00616">
    <property type="entry name" value="HIS_ACID_PHOSPHAT_1"/>
    <property type="match status" value="1"/>
</dbReference>
<dbReference type="Proteomes" id="UP000005203">
    <property type="component" value="Linkage group LG5"/>
</dbReference>
<dbReference type="InterPro" id="IPR000560">
    <property type="entry name" value="His_Pase_clade-2"/>
</dbReference>
<organism evidence="15">
    <name type="scientific">Apis mellifera</name>
    <name type="common">Honeybee</name>
    <dbReference type="NCBI Taxonomy" id="7460"/>
    <lineage>
        <taxon>Eukaryota</taxon>
        <taxon>Metazoa</taxon>
        <taxon>Ecdysozoa</taxon>
        <taxon>Arthropoda</taxon>
        <taxon>Hexapoda</taxon>
        <taxon>Insecta</taxon>
        <taxon>Pterygota</taxon>
        <taxon>Neoptera</taxon>
        <taxon>Endopterygota</taxon>
        <taxon>Hymenoptera</taxon>
        <taxon>Apocrita</taxon>
        <taxon>Aculeata</taxon>
        <taxon>Apoidea</taxon>
        <taxon>Anthophila</taxon>
        <taxon>Apidae</taxon>
        <taxon>Apis</taxon>
    </lineage>
</organism>
<reference evidence="17" key="2">
    <citation type="submission" date="2025-04" db="UniProtKB">
        <authorList>
            <consortium name="RefSeq"/>
        </authorList>
    </citation>
    <scope>IDENTIFICATION</scope>
    <source>
        <strain evidence="17">DH4</strain>
        <tissue evidence="17">Whole body</tissue>
    </source>
</reference>
<dbReference type="PROSITE" id="PS51718">
    <property type="entry name" value="G_DYNAMIN_2"/>
    <property type="match status" value="1"/>
</dbReference>
<dbReference type="GO" id="GO:0005886">
    <property type="term" value="C:plasma membrane"/>
    <property type="evidence" value="ECO:0007669"/>
    <property type="project" value="UniProtKB-SubCell"/>
</dbReference>
<evidence type="ECO:0000313" key="15">
    <source>
        <dbReference type="EnsemblMetazoa" id="XP_026296675"/>
    </source>
</evidence>
<dbReference type="GO" id="GO:0010008">
    <property type="term" value="C:endosome membrane"/>
    <property type="evidence" value="ECO:0007669"/>
    <property type="project" value="UniProtKB-SubCell"/>
</dbReference>
<accession>A0A7M7L949</accession>
<dbReference type="KEGG" id="ame:413012"/>
<dbReference type="SUPFAM" id="SSF47473">
    <property type="entry name" value="EF-hand"/>
    <property type="match status" value="1"/>
</dbReference>
<protein>
    <submittedName>
        <fullName evidence="17">EH domain-containing protein 3</fullName>
    </submittedName>
</protein>
<keyword evidence="5" id="KW-0479">Metal-binding</keyword>
<dbReference type="InterPro" id="IPR040990">
    <property type="entry name" value="DUF5600"/>
</dbReference>
<dbReference type="PANTHER" id="PTHR11216:SF31">
    <property type="entry name" value="AT21416P"/>
    <property type="match status" value="1"/>
</dbReference>
<evidence type="ECO:0000256" key="4">
    <source>
        <dbReference type="ARBA" id="ARBA00022553"/>
    </source>
</evidence>
<dbReference type="PANTHER" id="PTHR11216">
    <property type="entry name" value="EH DOMAIN"/>
    <property type="match status" value="1"/>
</dbReference>
<feature type="domain" description="EH" evidence="12">
    <location>
        <begin position="839"/>
        <end position="927"/>
    </location>
</feature>
<evidence type="ECO:0000256" key="6">
    <source>
        <dbReference type="ARBA" id="ARBA00022741"/>
    </source>
</evidence>
<dbReference type="GO" id="GO:0006897">
    <property type="term" value="P:endocytosis"/>
    <property type="evidence" value="ECO:0007669"/>
    <property type="project" value="TreeGrafter"/>
</dbReference>
<evidence type="ECO:0000256" key="11">
    <source>
        <dbReference type="SAM" id="Phobius"/>
    </source>
</evidence>
<dbReference type="InterPro" id="IPR029033">
    <property type="entry name" value="His_PPase_superfam"/>
</dbReference>
<dbReference type="RefSeq" id="XP_026296675.1">
    <property type="nucleotide sequence ID" value="XM_026440890.1"/>
</dbReference>
<dbReference type="GO" id="GO:0016197">
    <property type="term" value="P:endosomal transport"/>
    <property type="evidence" value="ECO:0007669"/>
    <property type="project" value="TreeGrafter"/>
</dbReference>
<dbReference type="AlphaFoldDB" id="A0A7M7L949"/>
<dbReference type="GeneID" id="413012"/>
<dbReference type="SMART" id="SM00027">
    <property type="entry name" value="EH"/>
    <property type="match status" value="1"/>
</dbReference>
<dbReference type="PROSITE" id="PS50222">
    <property type="entry name" value="EF_HAND_2"/>
    <property type="match status" value="1"/>
</dbReference>
<evidence type="ECO:0000256" key="1">
    <source>
        <dbReference type="ARBA" id="ARBA00004125"/>
    </source>
</evidence>
<dbReference type="CTD" id="41569"/>